<organism evidence="1 2">
    <name type="scientific">Aspergillus versicolor CBS 583.65</name>
    <dbReference type="NCBI Taxonomy" id="1036611"/>
    <lineage>
        <taxon>Eukaryota</taxon>
        <taxon>Fungi</taxon>
        <taxon>Dikarya</taxon>
        <taxon>Ascomycota</taxon>
        <taxon>Pezizomycotina</taxon>
        <taxon>Eurotiomycetes</taxon>
        <taxon>Eurotiomycetidae</taxon>
        <taxon>Eurotiales</taxon>
        <taxon>Aspergillaceae</taxon>
        <taxon>Aspergillus</taxon>
        <taxon>Aspergillus subgen. Nidulantes</taxon>
    </lineage>
</organism>
<proteinExistence type="predicted"/>
<dbReference type="SUPFAM" id="SSF48576">
    <property type="entry name" value="Terpenoid synthases"/>
    <property type="match status" value="1"/>
</dbReference>
<dbReference type="GeneID" id="63725138"/>
<reference evidence="2" key="1">
    <citation type="journal article" date="2017" name="Genome Biol.">
        <title>Comparative genomics reveals high biological diversity and specific adaptations in the industrially and medically important fungal genus Aspergillus.</title>
        <authorList>
            <person name="de Vries R.P."/>
            <person name="Riley R."/>
            <person name="Wiebenga A."/>
            <person name="Aguilar-Osorio G."/>
            <person name="Amillis S."/>
            <person name="Uchima C.A."/>
            <person name="Anderluh G."/>
            <person name="Asadollahi M."/>
            <person name="Askin M."/>
            <person name="Barry K."/>
            <person name="Battaglia E."/>
            <person name="Bayram O."/>
            <person name="Benocci T."/>
            <person name="Braus-Stromeyer S.A."/>
            <person name="Caldana C."/>
            <person name="Canovas D."/>
            <person name="Cerqueira G.C."/>
            <person name="Chen F."/>
            <person name="Chen W."/>
            <person name="Choi C."/>
            <person name="Clum A."/>
            <person name="Dos Santos R.A."/>
            <person name="Damasio A.R."/>
            <person name="Diallinas G."/>
            <person name="Emri T."/>
            <person name="Fekete E."/>
            <person name="Flipphi M."/>
            <person name="Freyberg S."/>
            <person name="Gallo A."/>
            <person name="Gournas C."/>
            <person name="Habgood R."/>
            <person name="Hainaut M."/>
            <person name="Harispe M.L."/>
            <person name="Henrissat B."/>
            <person name="Hilden K.S."/>
            <person name="Hope R."/>
            <person name="Hossain A."/>
            <person name="Karabika E."/>
            <person name="Karaffa L."/>
            <person name="Karanyi Z."/>
            <person name="Krasevec N."/>
            <person name="Kuo A."/>
            <person name="Kusch H."/>
            <person name="LaButti K."/>
            <person name="Lagendijk E.L."/>
            <person name="Lapidus A."/>
            <person name="Levasseur A."/>
            <person name="Lindquist E."/>
            <person name="Lipzen A."/>
            <person name="Logrieco A.F."/>
            <person name="MacCabe A."/>
            <person name="Maekelae M.R."/>
            <person name="Malavazi I."/>
            <person name="Melin P."/>
            <person name="Meyer V."/>
            <person name="Mielnichuk N."/>
            <person name="Miskei M."/>
            <person name="Molnar A.P."/>
            <person name="Mule G."/>
            <person name="Ngan C.Y."/>
            <person name="Orejas M."/>
            <person name="Orosz E."/>
            <person name="Ouedraogo J.P."/>
            <person name="Overkamp K.M."/>
            <person name="Park H.-S."/>
            <person name="Perrone G."/>
            <person name="Piumi F."/>
            <person name="Punt P.J."/>
            <person name="Ram A.F."/>
            <person name="Ramon A."/>
            <person name="Rauscher S."/>
            <person name="Record E."/>
            <person name="Riano-Pachon D.M."/>
            <person name="Robert V."/>
            <person name="Roehrig J."/>
            <person name="Ruller R."/>
            <person name="Salamov A."/>
            <person name="Salih N.S."/>
            <person name="Samson R.A."/>
            <person name="Sandor E."/>
            <person name="Sanguinetti M."/>
            <person name="Schuetze T."/>
            <person name="Sepcic K."/>
            <person name="Shelest E."/>
            <person name="Sherlock G."/>
            <person name="Sophianopoulou V."/>
            <person name="Squina F.M."/>
            <person name="Sun H."/>
            <person name="Susca A."/>
            <person name="Todd R.B."/>
            <person name="Tsang A."/>
            <person name="Unkles S.E."/>
            <person name="van de Wiele N."/>
            <person name="van Rossen-Uffink D."/>
            <person name="Oliveira J.V."/>
            <person name="Vesth T.C."/>
            <person name="Visser J."/>
            <person name="Yu J.-H."/>
            <person name="Zhou M."/>
            <person name="Andersen M.R."/>
            <person name="Archer D.B."/>
            <person name="Baker S.E."/>
            <person name="Benoit I."/>
            <person name="Brakhage A.A."/>
            <person name="Braus G.H."/>
            <person name="Fischer R."/>
            <person name="Frisvad J.C."/>
            <person name="Goldman G.H."/>
            <person name="Houbraken J."/>
            <person name="Oakley B."/>
            <person name="Pocsi I."/>
            <person name="Scazzocchio C."/>
            <person name="Seiboth B."/>
            <person name="vanKuyk P.A."/>
            <person name="Wortman J."/>
            <person name="Dyer P.S."/>
            <person name="Grigoriev I.V."/>
        </authorList>
    </citation>
    <scope>NUCLEOTIDE SEQUENCE [LARGE SCALE GENOMIC DNA]</scope>
    <source>
        <strain evidence="2">CBS 583.65</strain>
    </source>
</reference>
<dbReference type="RefSeq" id="XP_040662883.1">
    <property type="nucleotide sequence ID" value="XM_040809627.1"/>
</dbReference>
<dbReference type="STRING" id="1036611.A0A1L9P6H4"/>
<evidence type="ECO:0000313" key="1">
    <source>
        <dbReference type="EMBL" id="OJI97120.1"/>
    </source>
</evidence>
<dbReference type="OrthoDB" id="6921389at2759"/>
<protein>
    <recommendedName>
        <fullName evidence="3">Terpene synthase</fullName>
    </recommendedName>
</protein>
<dbReference type="InterPro" id="IPR008949">
    <property type="entry name" value="Isoprenoid_synthase_dom_sf"/>
</dbReference>
<dbReference type="VEuPathDB" id="FungiDB:ASPVEDRAFT_24095"/>
<name>A0A1L9P6H4_ASPVE</name>
<accession>A0A1L9P6H4</accession>
<gene>
    <name evidence="1" type="ORF">ASPVEDRAFT_24095</name>
</gene>
<dbReference type="Gene3D" id="1.10.600.10">
    <property type="entry name" value="Farnesyl Diphosphate Synthase"/>
    <property type="match status" value="1"/>
</dbReference>
<dbReference type="Pfam" id="PF19086">
    <property type="entry name" value="Terpene_syn_C_2"/>
    <property type="match status" value="1"/>
</dbReference>
<dbReference type="EMBL" id="KV878125">
    <property type="protein sequence ID" value="OJI97120.1"/>
    <property type="molecule type" value="Genomic_DNA"/>
</dbReference>
<evidence type="ECO:0000313" key="2">
    <source>
        <dbReference type="Proteomes" id="UP000184073"/>
    </source>
</evidence>
<keyword evidence="2" id="KW-1185">Reference proteome</keyword>
<evidence type="ECO:0008006" key="3">
    <source>
        <dbReference type="Google" id="ProtNLM"/>
    </source>
</evidence>
<sequence>MKYRYSTEIDSRAYRTHGLDGGIPLRVHADPDDKEIVGTMRAQSDWNRYVRPVLDYKGGLGEKFSFMRACVPECLPERLEIISYANEFAFLYDDKMEELIDSRSDTSAGDASKKPFNDGLTGIQHLQAKKLQTQVIKEMAAIDPERAITTRKAWAKFLQLAAQSRSRPLYTLDEYLPCRIIDAGELIWFGTLTFGMALTIPDDEIELCMELARPGYAAISLTNDLYSWNKEREEAQRAGHDCVYNAIWVIMQERSVGETEAKMVCTKQIKRYIKQYCEIVDKVHSWDWLSDDLKTYLEAVKLSHVGNLAWSICCPRYRVN</sequence>
<dbReference type="Proteomes" id="UP000184073">
    <property type="component" value="Unassembled WGS sequence"/>
</dbReference>
<dbReference type="AlphaFoldDB" id="A0A1L9P6H4"/>